<proteinExistence type="predicted"/>
<feature type="region of interest" description="Disordered" evidence="1">
    <location>
        <begin position="99"/>
        <end position="162"/>
    </location>
</feature>
<evidence type="ECO:0000256" key="1">
    <source>
        <dbReference type="SAM" id="MobiDB-lite"/>
    </source>
</evidence>
<accession>R0GIW3</accession>
<dbReference type="KEGG" id="crb:17895378"/>
<dbReference type="OrthoDB" id="1088418at2759"/>
<dbReference type="EMBL" id="KB870806">
    <property type="protein sequence ID" value="EOA35827.1"/>
    <property type="molecule type" value="Genomic_DNA"/>
</dbReference>
<dbReference type="AlphaFoldDB" id="R0GIW3"/>
<name>R0GIW3_9BRAS</name>
<evidence type="ECO:0000313" key="3">
    <source>
        <dbReference type="Proteomes" id="UP000029121"/>
    </source>
</evidence>
<evidence type="ECO:0000313" key="2">
    <source>
        <dbReference type="EMBL" id="EOA35827.1"/>
    </source>
</evidence>
<gene>
    <name evidence="2" type="ORF">CARUB_v10021067mg</name>
</gene>
<protein>
    <submittedName>
        <fullName evidence="2">Uncharacterized protein</fullName>
    </submittedName>
</protein>
<dbReference type="Proteomes" id="UP000029121">
    <property type="component" value="Unassembled WGS sequence"/>
</dbReference>
<keyword evidence="3" id="KW-1185">Reference proteome</keyword>
<reference evidence="3" key="1">
    <citation type="journal article" date="2013" name="Nat. Genet.">
        <title>The Capsella rubella genome and the genomic consequences of rapid mating system evolution.</title>
        <authorList>
            <person name="Slotte T."/>
            <person name="Hazzouri K.M."/>
            <person name="Agren J.A."/>
            <person name="Koenig D."/>
            <person name="Maumus F."/>
            <person name="Guo Y.L."/>
            <person name="Steige K."/>
            <person name="Platts A.E."/>
            <person name="Escobar J.S."/>
            <person name="Newman L.K."/>
            <person name="Wang W."/>
            <person name="Mandakova T."/>
            <person name="Vello E."/>
            <person name="Smith L.M."/>
            <person name="Henz S.R."/>
            <person name="Steffen J."/>
            <person name="Takuno S."/>
            <person name="Brandvain Y."/>
            <person name="Coop G."/>
            <person name="Andolfatto P."/>
            <person name="Hu T.T."/>
            <person name="Blanchette M."/>
            <person name="Clark R.M."/>
            <person name="Quesneville H."/>
            <person name="Nordborg M."/>
            <person name="Gaut B.S."/>
            <person name="Lysak M.A."/>
            <person name="Jenkins J."/>
            <person name="Grimwood J."/>
            <person name="Chapman J."/>
            <person name="Prochnik S."/>
            <person name="Shu S."/>
            <person name="Rokhsar D."/>
            <person name="Schmutz J."/>
            <person name="Weigel D."/>
            <person name="Wright S.I."/>
        </authorList>
    </citation>
    <scope>NUCLEOTIDE SEQUENCE [LARGE SCALE GENOMIC DNA]</scope>
    <source>
        <strain evidence="3">cv. Monte Gargano</strain>
    </source>
</reference>
<sequence>MLDRVVGGITGGITGGIGGLLGGIRDGYNEKDYRRGRYGYGYEEHKEFESHVQTDGGYSDRQTRYKHHTNLPTNHSRRPMNHHMLPRSDVDEEFYESRQSHHTSAYGNNNHHNGKMGNGWQGQHEDAYHGGHGMQQQNRLMAPQVPTRHVYMNPVQDGRYQY</sequence>
<organism evidence="2 3">
    <name type="scientific">Capsella rubella</name>
    <dbReference type="NCBI Taxonomy" id="81985"/>
    <lineage>
        <taxon>Eukaryota</taxon>
        <taxon>Viridiplantae</taxon>
        <taxon>Streptophyta</taxon>
        <taxon>Embryophyta</taxon>
        <taxon>Tracheophyta</taxon>
        <taxon>Spermatophyta</taxon>
        <taxon>Magnoliopsida</taxon>
        <taxon>eudicotyledons</taxon>
        <taxon>Gunneridae</taxon>
        <taxon>Pentapetalae</taxon>
        <taxon>rosids</taxon>
        <taxon>malvids</taxon>
        <taxon>Brassicales</taxon>
        <taxon>Brassicaceae</taxon>
        <taxon>Camelineae</taxon>
        <taxon>Capsella</taxon>
    </lineage>
</organism>